<dbReference type="AlphaFoldDB" id="A0ABD6EA75"/>
<sequence>MDHSSSESGVRCRKCRNILYRGLSPSSSREMQCCSTMNELIPVNEEVTEENAPTLPEWLTKCLDKGNWDRGKLLCPHCEAKVGCFGFTKGARCQCRTSMVPFIYFIRSAVDIDNCSFYSPSTTCRDISGGGVVPCGR</sequence>
<keyword evidence="2" id="KW-1185">Reference proteome</keyword>
<evidence type="ECO:0000313" key="2">
    <source>
        <dbReference type="Proteomes" id="UP001608902"/>
    </source>
</evidence>
<organism evidence="1 2">
    <name type="scientific">Gnathostoma spinigerum</name>
    <dbReference type="NCBI Taxonomy" id="75299"/>
    <lineage>
        <taxon>Eukaryota</taxon>
        <taxon>Metazoa</taxon>
        <taxon>Ecdysozoa</taxon>
        <taxon>Nematoda</taxon>
        <taxon>Chromadorea</taxon>
        <taxon>Rhabditida</taxon>
        <taxon>Spirurina</taxon>
        <taxon>Gnathostomatomorpha</taxon>
        <taxon>Gnathostomatoidea</taxon>
        <taxon>Gnathostomatidae</taxon>
        <taxon>Gnathostoma</taxon>
    </lineage>
</organism>
<name>A0ABD6EA75_9BILA</name>
<reference evidence="1 2" key="1">
    <citation type="submission" date="2024-08" db="EMBL/GenBank/DDBJ databases">
        <title>Gnathostoma spinigerum genome.</title>
        <authorList>
            <person name="Gonzalez-Bertolin B."/>
            <person name="Monzon S."/>
            <person name="Zaballos A."/>
            <person name="Jimenez P."/>
            <person name="Dekumyoy P."/>
            <person name="Varona S."/>
            <person name="Cuesta I."/>
            <person name="Sumanam S."/>
            <person name="Adisakwattana P."/>
            <person name="Gasser R.B."/>
            <person name="Hernandez-Gonzalez A."/>
            <person name="Young N.D."/>
            <person name="Perteguer M.J."/>
        </authorList>
    </citation>
    <scope>NUCLEOTIDE SEQUENCE [LARGE SCALE GENOMIC DNA]</scope>
    <source>
        <strain evidence="1">AL3</strain>
        <tissue evidence="1">Liver</tissue>
    </source>
</reference>
<evidence type="ECO:0000313" key="1">
    <source>
        <dbReference type="EMBL" id="MFH4976943.1"/>
    </source>
</evidence>
<dbReference type="InterPro" id="IPR033263">
    <property type="entry name" value="RNF180"/>
</dbReference>
<dbReference type="PANTHER" id="PTHR46717:SF1">
    <property type="entry name" value="E3 UBIQUITIN-PROTEIN LIGASE RNF180"/>
    <property type="match status" value="1"/>
</dbReference>
<gene>
    <name evidence="1" type="ORF">AB6A40_003652</name>
</gene>
<dbReference type="EMBL" id="JBGFUD010001940">
    <property type="protein sequence ID" value="MFH4976943.1"/>
    <property type="molecule type" value="Genomic_DNA"/>
</dbReference>
<comment type="caution">
    <text evidence="1">The sequence shown here is derived from an EMBL/GenBank/DDBJ whole genome shotgun (WGS) entry which is preliminary data.</text>
</comment>
<dbReference type="PANTHER" id="PTHR46717">
    <property type="entry name" value="E3 UBIQUITIN-PROTEIN LIGASE RNF180"/>
    <property type="match status" value="1"/>
</dbReference>
<proteinExistence type="predicted"/>
<accession>A0ABD6EA75</accession>
<protein>
    <submittedName>
        <fullName evidence="1">Uncharacterized protein</fullName>
    </submittedName>
</protein>
<dbReference type="Proteomes" id="UP001608902">
    <property type="component" value="Unassembled WGS sequence"/>
</dbReference>